<dbReference type="Pfam" id="PF00534">
    <property type="entry name" value="Glycos_transf_1"/>
    <property type="match status" value="1"/>
</dbReference>
<evidence type="ECO:0000313" key="4">
    <source>
        <dbReference type="EMBL" id="GAK38227.1"/>
    </source>
</evidence>
<reference evidence="4 5" key="1">
    <citation type="journal article" date="2015" name="Microbes Environ.">
        <title>Distribution and evolution of nitrogen fixation genes in the phylum bacteroidetes.</title>
        <authorList>
            <person name="Inoue J."/>
            <person name="Oshima K."/>
            <person name="Suda W."/>
            <person name="Sakamoto M."/>
            <person name="Iino T."/>
            <person name="Noda S."/>
            <person name="Hongoh Y."/>
            <person name="Hattori M."/>
            <person name="Ohkuma M."/>
        </authorList>
    </citation>
    <scope>NUCLEOTIDE SEQUENCE [LARGE SCALE GENOMIC DNA]</scope>
    <source>
        <strain evidence="4 5">JCM 15093</strain>
    </source>
</reference>
<dbReference type="RefSeq" id="WP_024997728.1">
    <property type="nucleotide sequence ID" value="NZ_BAJS01000046.1"/>
</dbReference>
<dbReference type="AlphaFoldDB" id="A0A069D729"/>
<proteinExistence type="predicted"/>
<keyword evidence="1" id="KW-0328">Glycosyltransferase</keyword>
<organism evidence="4 5">
    <name type="scientific">Bacteroides graminisolvens DSM 19988 = JCM 15093</name>
    <dbReference type="NCBI Taxonomy" id="1121097"/>
    <lineage>
        <taxon>Bacteria</taxon>
        <taxon>Pseudomonadati</taxon>
        <taxon>Bacteroidota</taxon>
        <taxon>Bacteroidia</taxon>
        <taxon>Bacteroidales</taxon>
        <taxon>Bacteroidaceae</taxon>
        <taxon>Bacteroides</taxon>
    </lineage>
</organism>
<dbReference type="EMBL" id="BAJS01000046">
    <property type="protein sequence ID" value="GAK38227.1"/>
    <property type="molecule type" value="Genomic_DNA"/>
</dbReference>
<keyword evidence="2 4" id="KW-0808">Transferase</keyword>
<evidence type="ECO:0000313" key="5">
    <source>
        <dbReference type="Proteomes" id="UP000027601"/>
    </source>
</evidence>
<sequence>MNKISIITGSELRQVQGVNYFIKSFIECNKSFKDIYVTKVYSSMQVLNIDNGDQMPIGEDQGTANYAVRTRVRTILRKILTLRFYPFALLRYEFNFYYNSSKSVKKYFDDNASTDYILFQELGCAYYYFRYLNRSSRLILPKTALVIHTEDDSGSMLMNTFKGFGRRDMQRRFDKRRDFVYSRIDKVIYISRKAYNNSILPVEKRGFVYNGSPDIPYSFVHPEFDVKKMRFVCVGSFVGRKGQDKILEAMKIMDSDHLKKMHVTFVGDGPELDNVKKQADTYRLTEYVTFMGQRNDVAEILKNMDVFIMPSMVEGLPMSVIEAMRAGLFLILTDTGGNIELCDKNCGYVCTRETQDILEKMCRVIDGAVISVEQKIHSRERFVKEFSLEVWHADMRMF</sequence>
<dbReference type="STRING" id="1121097.GCA_000428125_01795"/>
<keyword evidence="5" id="KW-1185">Reference proteome</keyword>
<name>A0A069D729_9BACE</name>
<protein>
    <submittedName>
        <fullName evidence="4">Glycosyltransferase, group 1 family protein</fullName>
    </submittedName>
</protein>
<dbReference type="SUPFAM" id="SSF53756">
    <property type="entry name" value="UDP-Glycosyltransferase/glycogen phosphorylase"/>
    <property type="match status" value="1"/>
</dbReference>
<dbReference type="Gene3D" id="3.40.50.2000">
    <property type="entry name" value="Glycogen Phosphorylase B"/>
    <property type="match status" value="2"/>
</dbReference>
<dbReference type="InterPro" id="IPR001296">
    <property type="entry name" value="Glyco_trans_1"/>
</dbReference>
<dbReference type="PANTHER" id="PTHR12526">
    <property type="entry name" value="GLYCOSYLTRANSFERASE"/>
    <property type="match status" value="1"/>
</dbReference>
<dbReference type="eggNOG" id="COG0438">
    <property type="taxonomic scope" value="Bacteria"/>
</dbReference>
<evidence type="ECO:0000259" key="3">
    <source>
        <dbReference type="Pfam" id="PF00534"/>
    </source>
</evidence>
<evidence type="ECO:0000256" key="1">
    <source>
        <dbReference type="ARBA" id="ARBA00022676"/>
    </source>
</evidence>
<gene>
    <name evidence="4" type="ORF">JCM15093_3548</name>
</gene>
<dbReference type="CDD" id="cd03801">
    <property type="entry name" value="GT4_PimA-like"/>
    <property type="match status" value="1"/>
</dbReference>
<dbReference type="Proteomes" id="UP000027601">
    <property type="component" value="Unassembled WGS sequence"/>
</dbReference>
<feature type="domain" description="Glycosyl transferase family 1" evidence="3">
    <location>
        <begin position="224"/>
        <end position="364"/>
    </location>
</feature>
<accession>A0A069D729</accession>
<comment type="caution">
    <text evidence="4">The sequence shown here is derived from an EMBL/GenBank/DDBJ whole genome shotgun (WGS) entry which is preliminary data.</text>
</comment>
<dbReference type="GO" id="GO:0016757">
    <property type="term" value="F:glycosyltransferase activity"/>
    <property type="evidence" value="ECO:0007669"/>
    <property type="project" value="UniProtKB-KW"/>
</dbReference>
<evidence type="ECO:0000256" key="2">
    <source>
        <dbReference type="ARBA" id="ARBA00022679"/>
    </source>
</evidence>
<dbReference type="PANTHER" id="PTHR12526:SF629">
    <property type="entry name" value="TEICHURONIC ACID BIOSYNTHESIS GLYCOSYLTRANSFERASE TUAH-RELATED"/>
    <property type="match status" value="1"/>
</dbReference>